<protein>
    <submittedName>
        <fullName evidence="2">DUF3482 domain-containing protein</fullName>
    </submittedName>
</protein>
<evidence type="ECO:0000259" key="1">
    <source>
        <dbReference type="Pfam" id="PF01926"/>
    </source>
</evidence>
<organism evidence="2 3">
    <name type="scientific">Rhodanobacter aciditrophus</name>
    <dbReference type="NCBI Taxonomy" id="1623218"/>
    <lineage>
        <taxon>Bacteria</taxon>
        <taxon>Pseudomonadati</taxon>
        <taxon>Pseudomonadota</taxon>
        <taxon>Gammaproteobacteria</taxon>
        <taxon>Lysobacterales</taxon>
        <taxon>Rhodanobacteraceae</taxon>
        <taxon>Rhodanobacter</taxon>
    </lineage>
</organism>
<keyword evidence="3" id="KW-1185">Reference proteome</keyword>
<gene>
    <name evidence="2" type="ORF">ACFQ45_05345</name>
</gene>
<comment type="caution">
    <text evidence="2">The sequence shown here is derived from an EMBL/GenBank/DDBJ whole genome shotgun (WGS) entry which is preliminary data.</text>
</comment>
<proteinExistence type="predicted"/>
<dbReference type="PANTHER" id="PTHR42714">
    <property type="entry name" value="TRNA MODIFICATION GTPASE GTPBP3"/>
    <property type="match status" value="1"/>
</dbReference>
<evidence type="ECO:0000313" key="2">
    <source>
        <dbReference type="EMBL" id="MFD1382777.1"/>
    </source>
</evidence>
<dbReference type="InterPro" id="IPR027417">
    <property type="entry name" value="P-loop_NTPase"/>
</dbReference>
<dbReference type="Gene3D" id="3.40.50.300">
    <property type="entry name" value="P-loop containing nucleotide triphosphate hydrolases"/>
    <property type="match status" value="1"/>
</dbReference>
<dbReference type="EMBL" id="JBHTMN010000006">
    <property type="protein sequence ID" value="MFD1382777.1"/>
    <property type="molecule type" value="Genomic_DNA"/>
</dbReference>
<accession>A0ABW4AYD8</accession>
<reference evidence="3" key="1">
    <citation type="journal article" date="2019" name="Int. J. Syst. Evol. Microbiol.">
        <title>The Global Catalogue of Microorganisms (GCM) 10K type strain sequencing project: providing services to taxonomists for standard genome sequencing and annotation.</title>
        <authorList>
            <consortium name="The Broad Institute Genomics Platform"/>
            <consortium name="The Broad Institute Genome Sequencing Center for Infectious Disease"/>
            <person name="Wu L."/>
            <person name="Ma J."/>
        </authorList>
    </citation>
    <scope>NUCLEOTIDE SEQUENCE [LARGE SCALE GENOMIC DNA]</scope>
    <source>
        <strain evidence="3">JCM 30774</strain>
    </source>
</reference>
<feature type="domain" description="G" evidence="1">
    <location>
        <begin position="6"/>
        <end position="148"/>
    </location>
</feature>
<dbReference type="Proteomes" id="UP001597059">
    <property type="component" value="Unassembled WGS sequence"/>
</dbReference>
<dbReference type="Pfam" id="PF01926">
    <property type="entry name" value="MMR_HSR1"/>
    <property type="match status" value="1"/>
</dbReference>
<dbReference type="InterPro" id="IPR021871">
    <property type="entry name" value="DUF3482"/>
</dbReference>
<dbReference type="InterPro" id="IPR006073">
    <property type="entry name" value="GTP-bd"/>
</dbReference>
<dbReference type="PANTHER" id="PTHR42714:SF7">
    <property type="entry name" value="G DOMAIN-CONTAINING PROTEIN"/>
    <property type="match status" value="1"/>
</dbReference>
<evidence type="ECO:0000313" key="3">
    <source>
        <dbReference type="Proteomes" id="UP001597059"/>
    </source>
</evidence>
<name>A0ABW4AYD8_9GAMM</name>
<dbReference type="RefSeq" id="WP_377365952.1">
    <property type="nucleotide sequence ID" value="NZ_JBHTMN010000006.1"/>
</dbReference>
<sequence length="454" mass="51167">MAISLLIVGHANTGKTSLIRTLMRDRRFGEVDNRSGTTRHVEEIPLSVKGETLLRLIDTPGFEDSMGLWQTRRMAPYDQQTNQQWLEQIITDGALTEHFDQEFKILNQLPQCDITLYLIDLRQAPLEKYLNELDILACANKPIVPILNFCNGEPSHLDTWKQCLAERQLHAHVRYDTVAFYFADERKLYQTLQSLSPDHYDALQSLISQRQQDAQQRLQRAQNQLASTLISCATYQHLCASAKPSPQDQLEFESKIRIQEEHFIQQCLAIYDFQPSDVALQNLDIDGHQWEQDLFDAQTLKSWGIQTTTVAATGAAIGAGIDILSAGLTLGTATTLGALLGAGWQTGQSFKASLVNKLRNRAVLAANSGTLIALLYRGTELINHLHHRGHAAQVAFQTKNEVIPSKEDIGRLDKLFKKLAQRTEWQALDETDPLPRHELIESLTKEISHLSTKN</sequence>
<dbReference type="Pfam" id="PF11981">
    <property type="entry name" value="DUF3482"/>
    <property type="match status" value="1"/>
</dbReference>
<dbReference type="SUPFAM" id="SSF52540">
    <property type="entry name" value="P-loop containing nucleoside triphosphate hydrolases"/>
    <property type="match status" value="1"/>
</dbReference>
<dbReference type="CDD" id="cd00882">
    <property type="entry name" value="Ras_like_GTPase"/>
    <property type="match status" value="1"/>
</dbReference>